<gene>
    <name evidence="2" type="ORF">PORCRE_10</name>
</gene>
<protein>
    <recommendedName>
        <fullName evidence="4">Gliding motility-associated C-terminal domain-containing protein</fullName>
    </recommendedName>
</protein>
<keyword evidence="1" id="KW-1133">Transmembrane helix</keyword>
<dbReference type="EMBL" id="BAOU01000001">
    <property type="protein sequence ID" value="GAD04328.1"/>
    <property type="molecule type" value="Genomic_DNA"/>
</dbReference>
<evidence type="ECO:0000256" key="1">
    <source>
        <dbReference type="SAM" id="Phobius"/>
    </source>
</evidence>
<keyword evidence="1" id="KW-0812">Transmembrane</keyword>
<evidence type="ECO:0000313" key="3">
    <source>
        <dbReference type="Proteomes" id="UP000018031"/>
    </source>
</evidence>
<name>S4N6I2_9PORP</name>
<dbReference type="InterPro" id="IPR026341">
    <property type="entry name" value="T9SS_type_B"/>
</dbReference>
<comment type="caution">
    <text evidence="2">The sequence shown here is derived from an EMBL/GenBank/DDBJ whole genome shotgun (WGS) entry which is preliminary data.</text>
</comment>
<dbReference type="NCBIfam" id="TIGR04131">
    <property type="entry name" value="Bac_Flav_CTERM"/>
    <property type="match status" value="1"/>
</dbReference>
<sequence length="486" mass="54643">MIDFFLCHSLLLVLSLSYYLCVAMYRLSVMPNTLHHFWRGRLRFLQGFLSMVLLWVSVALPLEAQLRVEGVRSHKAVEDKFGRVEVHLLASLDNARLILSAPPGSQLWSYVSSAETAVLLSSSPSDGVFVVDKPENATGYFVKSGNGDLQAYWIVDYSSYPLPAAIRVAQEQPDPCSLVVIEWEGDIRQIRYHTPAGMEKGLERKLRFVYPDWVWEEKSRSYTDKQSVYDVDAVGSRAELPASLVDAAYSLEGDNFAAALGVTLQPLYTEHYLTKRLDLHPYIDVIRSSQPDKEEKPDLDKLLADASAPLHVQMDVFANEPSASLYSWFIYPQGKTKEEAVVRYLGKSFDYTFEQAGEYMIALEVSNRDHSCSDHGFSRAVKIRESMLEVPNAFSPGASAGINDIFRVQHRSLVSFKAQIYDRNGLLLYSWQDPDGGWDGKYNGRLVSPGVYFYVISAKGADGHEYSERGHINIIGYDGAESQPTQ</sequence>
<organism evidence="2 3">
    <name type="scientific">Porphyromonas crevioricanis JCM 15906</name>
    <dbReference type="NCBI Taxonomy" id="1305617"/>
    <lineage>
        <taxon>Bacteria</taxon>
        <taxon>Pseudomonadati</taxon>
        <taxon>Bacteroidota</taxon>
        <taxon>Bacteroidia</taxon>
        <taxon>Bacteroidales</taxon>
        <taxon>Porphyromonadaceae</taxon>
        <taxon>Porphyromonas</taxon>
    </lineage>
</organism>
<feature type="transmembrane region" description="Helical" evidence="1">
    <location>
        <begin position="41"/>
        <end position="62"/>
    </location>
</feature>
<keyword evidence="1" id="KW-0472">Membrane</keyword>
<accession>S4N6I2</accession>
<evidence type="ECO:0008006" key="4">
    <source>
        <dbReference type="Google" id="ProtNLM"/>
    </source>
</evidence>
<dbReference type="AlphaFoldDB" id="S4N6I2"/>
<reference evidence="2 3" key="2">
    <citation type="journal article" date="2013" name="Genome Announc.">
        <title>Draft Genome Sequences of Porphyromonas crevioricanis JCM 15906T and Porphyromonas cansulci JCM 13913T Isolated from a Canine Oral Cavity.</title>
        <authorList>
            <person name="Sakamoto M."/>
            <person name="Tanaka N."/>
            <person name="Shiwa Y."/>
            <person name="Yoshikawa H."/>
            <person name="Ohkuma M."/>
        </authorList>
    </citation>
    <scope>NUCLEOTIDE SEQUENCE [LARGE SCALE GENOMIC DNA]</scope>
    <source>
        <strain evidence="2 3">JCM 15906</strain>
    </source>
</reference>
<reference evidence="3" key="1">
    <citation type="journal article" date="2013" name="Genome">
        <title>Draft Genome Sequences of Porphyromonas crevioricanis JCM 15906T and Porphyromonas cansulci JCM 13913T Isolated from a Canine Oral Cavity.</title>
        <authorList>
            <person name="Sakamoto M."/>
            <person name="Tanaka N."/>
            <person name="Shiwa Y."/>
            <person name="Yoshikawa H."/>
            <person name="Ohkuma M."/>
        </authorList>
    </citation>
    <scope>NUCLEOTIDE SEQUENCE [LARGE SCALE GENOMIC DNA]</scope>
    <source>
        <strain evidence="3">JCM 15906</strain>
    </source>
</reference>
<evidence type="ECO:0000313" key="2">
    <source>
        <dbReference type="EMBL" id="GAD04328.1"/>
    </source>
</evidence>
<dbReference type="Proteomes" id="UP000018031">
    <property type="component" value="Unassembled WGS sequence"/>
</dbReference>
<proteinExistence type="predicted"/>
<dbReference type="Pfam" id="PF13585">
    <property type="entry name" value="CHU_C"/>
    <property type="match status" value="1"/>
</dbReference>